<keyword evidence="3" id="KW-1185">Reference proteome</keyword>
<name>A0A0C3EVA1_PILCF</name>
<protein>
    <submittedName>
        <fullName evidence="2">Uncharacterized protein</fullName>
    </submittedName>
</protein>
<dbReference type="OrthoDB" id="6474464at2759"/>
<organism evidence="2 3">
    <name type="scientific">Piloderma croceum (strain F 1598)</name>
    <dbReference type="NCBI Taxonomy" id="765440"/>
    <lineage>
        <taxon>Eukaryota</taxon>
        <taxon>Fungi</taxon>
        <taxon>Dikarya</taxon>
        <taxon>Basidiomycota</taxon>
        <taxon>Agaricomycotina</taxon>
        <taxon>Agaricomycetes</taxon>
        <taxon>Agaricomycetidae</taxon>
        <taxon>Atheliales</taxon>
        <taxon>Atheliaceae</taxon>
        <taxon>Piloderma</taxon>
    </lineage>
</organism>
<evidence type="ECO:0000256" key="1">
    <source>
        <dbReference type="SAM" id="MobiDB-lite"/>
    </source>
</evidence>
<gene>
    <name evidence="2" type="ORF">PILCRDRAFT_16768</name>
</gene>
<reference evidence="2 3" key="1">
    <citation type="submission" date="2014-04" db="EMBL/GenBank/DDBJ databases">
        <authorList>
            <consortium name="DOE Joint Genome Institute"/>
            <person name="Kuo A."/>
            <person name="Tarkka M."/>
            <person name="Buscot F."/>
            <person name="Kohler A."/>
            <person name="Nagy L.G."/>
            <person name="Floudas D."/>
            <person name="Copeland A."/>
            <person name="Barry K.W."/>
            <person name="Cichocki N."/>
            <person name="Veneault-Fourrey C."/>
            <person name="LaButti K."/>
            <person name="Lindquist E.A."/>
            <person name="Lipzen A."/>
            <person name="Lundell T."/>
            <person name="Morin E."/>
            <person name="Murat C."/>
            <person name="Sun H."/>
            <person name="Tunlid A."/>
            <person name="Henrissat B."/>
            <person name="Grigoriev I.V."/>
            <person name="Hibbett D.S."/>
            <person name="Martin F."/>
            <person name="Nordberg H.P."/>
            <person name="Cantor M.N."/>
            <person name="Hua S.X."/>
        </authorList>
    </citation>
    <scope>NUCLEOTIDE SEQUENCE [LARGE SCALE GENOMIC DNA]</scope>
    <source>
        <strain evidence="2 3">F 1598</strain>
    </source>
</reference>
<evidence type="ECO:0000313" key="2">
    <source>
        <dbReference type="EMBL" id="KIM71741.1"/>
    </source>
</evidence>
<dbReference type="AlphaFoldDB" id="A0A0C3EVA1"/>
<proteinExistence type="predicted"/>
<dbReference type="HOGENOM" id="CLU_050078_1_0_1"/>
<dbReference type="STRING" id="765440.A0A0C3EVA1"/>
<feature type="region of interest" description="Disordered" evidence="1">
    <location>
        <begin position="1"/>
        <end position="47"/>
    </location>
</feature>
<dbReference type="InParanoid" id="A0A0C3EVA1"/>
<feature type="compositionally biased region" description="Pro residues" evidence="1">
    <location>
        <begin position="28"/>
        <end position="37"/>
    </location>
</feature>
<evidence type="ECO:0000313" key="3">
    <source>
        <dbReference type="Proteomes" id="UP000054166"/>
    </source>
</evidence>
<dbReference type="EMBL" id="KN833220">
    <property type="protein sequence ID" value="KIM71741.1"/>
    <property type="molecule type" value="Genomic_DNA"/>
</dbReference>
<feature type="region of interest" description="Disordered" evidence="1">
    <location>
        <begin position="240"/>
        <end position="273"/>
    </location>
</feature>
<dbReference type="Proteomes" id="UP000054166">
    <property type="component" value="Unassembled WGS sequence"/>
</dbReference>
<sequence length="363" mass="39928">MPGNLATPRTSRPTAPQKPELSITTNPLEPPLRPPSPTKSSLTTLSMGDLKPAPDLLAVNELLSTMKSTLSALGKTFDTLGEQTTKVAELGPAMEATHQIGLIRSQLTAQYVRQDDRMQEVKTLLRDVLKEKLAETLRTRVNLLVQEKVEERVKEKVHQQLMDQIPNNLRQDITHHKRQILQVRTSLHNSEARRHNALLKSTAALSEPLRPLLRPYPIQSPSPRPSISLTTPASQTQILVPSPNVPPVPAPTSATTVRPKIMSSDELPPPTPSPLFPRNIADLFAMSPDEARRLVADYGLVEDICDSSGSSPESKKSPESSADTQDIHVNLNRFMAHIGVPYQIVPGTVSPQSPAPLVTRIWK</sequence>
<accession>A0A0C3EVA1</accession>
<reference evidence="3" key="2">
    <citation type="submission" date="2015-01" db="EMBL/GenBank/DDBJ databases">
        <title>Evolutionary Origins and Diversification of the Mycorrhizal Mutualists.</title>
        <authorList>
            <consortium name="DOE Joint Genome Institute"/>
            <consortium name="Mycorrhizal Genomics Consortium"/>
            <person name="Kohler A."/>
            <person name="Kuo A."/>
            <person name="Nagy L.G."/>
            <person name="Floudas D."/>
            <person name="Copeland A."/>
            <person name="Barry K.W."/>
            <person name="Cichocki N."/>
            <person name="Veneault-Fourrey C."/>
            <person name="LaButti K."/>
            <person name="Lindquist E.A."/>
            <person name="Lipzen A."/>
            <person name="Lundell T."/>
            <person name="Morin E."/>
            <person name="Murat C."/>
            <person name="Riley R."/>
            <person name="Ohm R."/>
            <person name="Sun H."/>
            <person name="Tunlid A."/>
            <person name="Henrissat B."/>
            <person name="Grigoriev I.V."/>
            <person name="Hibbett D.S."/>
            <person name="Martin F."/>
        </authorList>
    </citation>
    <scope>NUCLEOTIDE SEQUENCE [LARGE SCALE GENOMIC DNA]</scope>
    <source>
        <strain evidence="3">F 1598</strain>
    </source>
</reference>